<evidence type="ECO:0000256" key="8">
    <source>
        <dbReference type="ARBA" id="ARBA00023170"/>
    </source>
</evidence>
<dbReference type="PROSITE" id="PS52016">
    <property type="entry name" value="TONB_DEPENDENT_REC_3"/>
    <property type="match status" value="1"/>
</dbReference>
<evidence type="ECO:0000256" key="9">
    <source>
        <dbReference type="ARBA" id="ARBA00023237"/>
    </source>
</evidence>
<name>A0A7G9SL98_9SPHN</name>
<organism evidence="14 15">
    <name type="scientific">Sphingomonas lutea</name>
    <dbReference type="NCBI Taxonomy" id="1045317"/>
    <lineage>
        <taxon>Bacteria</taxon>
        <taxon>Pseudomonadati</taxon>
        <taxon>Pseudomonadota</taxon>
        <taxon>Alphaproteobacteria</taxon>
        <taxon>Sphingomonadales</taxon>
        <taxon>Sphingomonadaceae</taxon>
        <taxon>Sphingomonas</taxon>
    </lineage>
</organism>
<evidence type="ECO:0000259" key="13">
    <source>
        <dbReference type="Pfam" id="PF07715"/>
    </source>
</evidence>
<dbReference type="EMBL" id="CP060718">
    <property type="protein sequence ID" value="QNN68623.1"/>
    <property type="molecule type" value="Genomic_DNA"/>
</dbReference>
<dbReference type="GO" id="GO:0044718">
    <property type="term" value="P:siderophore transmembrane transport"/>
    <property type="evidence" value="ECO:0007669"/>
    <property type="project" value="TreeGrafter"/>
</dbReference>
<accession>A0A7G9SL98</accession>
<dbReference type="AlphaFoldDB" id="A0A7G9SL98"/>
<proteinExistence type="inferred from homology"/>
<dbReference type="Pfam" id="PF07715">
    <property type="entry name" value="Plug"/>
    <property type="match status" value="1"/>
</dbReference>
<keyword evidence="9 10" id="KW-0998">Cell outer membrane</keyword>
<evidence type="ECO:0000256" key="10">
    <source>
        <dbReference type="PROSITE-ProRule" id="PRU01360"/>
    </source>
</evidence>
<evidence type="ECO:0000256" key="1">
    <source>
        <dbReference type="ARBA" id="ARBA00004571"/>
    </source>
</evidence>
<reference evidence="14 15" key="1">
    <citation type="submission" date="2020-08" db="EMBL/GenBank/DDBJ databases">
        <title>Genome sequence of Sphingomonas lutea KCTC 23642T.</title>
        <authorList>
            <person name="Hyun D.-W."/>
            <person name="Bae J.-W."/>
        </authorList>
    </citation>
    <scope>NUCLEOTIDE SEQUENCE [LARGE SCALE GENOMIC DNA]</scope>
    <source>
        <strain evidence="14 15">KCTC 23642</strain>
    </source>
</reference>
<feature type="domain" description="TonB-dependent receptor-like beta-barrel" evidence="12">
    <location>
        <begin position="304"/>
        <end position="607"/>
    </location>
</feature>
<gene>
    <name evidence="14" type="ORF">H9L13_09870</name>
</gene>
<evidence type="ECO:0000256" key="2">
    <source>
        <dbReference type="ARBA" id="ARBA00022448"/>
    </source>
</evidence>
<dbReference type="InterPro" id="IPR000531">
    <property type="entry name" value="Beta-barrel_TonB"/>
</dbReference>
<dbReference type="GO" id="GO:0009279">
    <property type="term" value="C:cell outer membrane"/>
    <property type="evidence" value="ECO:0007669"/>
    <property type="project" value="UniProtKB-SubCell"/>
</dbReference>
<keyword evidence="5" id="KW-0732">Signal</keyword>
<dbReference type="Pfam" id="PF00593">
    <property type="entry name" value="TonB_dep_Rec_b-barrel"/>
    <property type="match status" value="1"/>
</dbReference>
<dbReference type="SUPFAM" id="SSF56935">
    <property type="entry name" value="Porins"/>
    <property type="match status" value="1"/>
</dbReference>
<keyword evidence="7 10" id="KW-0472">Membrane</keyword>
<evidence type="ECO:0000256" key="7">
    <source>
        <dbReference type="ARBA" id="ARBA00023136"/>
    </source>
</evidence>
<dbReference type="PANTHER" id="PTHR30069">
    <property type="entry name" value="TONB-DEPENDENT OUTER MEMBRANE RECEPTOR"/>
    <property type="match status" value="1"/>
</dbReference>
<evidence type="ECO:0000256" key="5">
    <source>
        <dbReference type="ARBA" id="ARBA00022729"/>
    </source>
</evidence>
<keyword evidence="15" id="KW-1185">Reference proteome</keyword>
<dbReference type="PANTHER" id="PTHR30069:SF29">
    <property type="entry name" value="HEMOGLOBIN AND HEMOGLOBIN-HAPTOGLOBIN-BINDING PROTEIN 1-RELATED"/>
    <property type="match status" value="1"/>
</dbReference>
<feature type="domain" description="TonB-dependent receptor plug" evidence="13">
    <location>
        <begin position="51"/>
        <end position="160"/>
    </location>
</feature>
<dbReference type="KEGG" id="slut:H9L13_09870"/>
<dbReference type="InterPro" id="IPR036942">
    <property type="entry name" value="Beta-barrel_TonB_sf"/>
</dbReference>
<keyword evidence="2 10" id="KW-0813">Transport</keyword>
<dbReference type="Proteomes" id="UP000515971">
    <property type="component" value="Chromosome"/>
</dbReference>
<sequence>MCAHLRWALLPVSVPINPSVALAQDVASVVEAEEDEDEEIIVQATRSRRRVQDEPLRVEVITREEIEEKLLMRPGNIAMLVNETGGVRVQVTAPSLGAANIRVQGMDGRYTQLLADGLPLYGGQASSLGVLQVAPTDLGQVEVIKGAASALYGPSALGGVINLVSRRPGEEPEIETLLNATTRGGQDVTAYAAGKIGPDLGASMTGGFHRQSRQDLDDDGWIDMPRYARWSVRPRLFWEGRDGASAYLTAGAMVEDRVGGTEPGATVPDGSAFPQEQRTRRFDAGIVAEAPVAGLGTVHFRGAAMTQGHDHLFGDVAEDDRHGTLFAEASVAGGSAGTPWVAGVAIQRDVFRSETFPAFDYTHTVPAVFGQVEHDLHEALTVAASARLDVHSVYGTQLSPRLSMLYRPGPWRVRASVGRGFYAPTPFVEEIEEAGLSRLEPLGDLEAETARSASIDVGYARGPVEASMTLFGSNITHATRIDPVAADRVRLVNVDGPTRVRGTELLLRYRWKQMTVSGSYVFTHSTEPNPDGGGRVRTPLTPRHTGGLVAMWEDHDKGRVGVEAYYTGRQRLDDNPYRSVSRPYVHLGVLGEVVVGKARLFVNAENLLNVRQTRYEPVLLPARAPDGRWTVEVWAPTDGFVLNGGVRLRFGGAH</sequence>
<keyword evidence="3 10" id="KW-1134">Transmembrane beta strand</keyword>
<comment type="similarity">
    <text evidence="10 11">Belongs to the TonB-dependent receptor family.</text>
</comment>
<dbReference type="GO" id="GO:0015344">
    <property type="term" value="F:siderophore uptake transmembrane transporter activity"/>
    <property type="evidence" value="ECO:0007669"/>
    <property type="project" value="TreeGrafter"/>
</dbReference>
<dbReference type="InterPro" id="IPR012910">
    <property type="entry name" value="Plug_dom"/>
</dbReference>
<dbReference type="Gene3D" id="2.170.130.10">
    <property type="entry name" value="TonB-dependent receptor, plug domain"/>
    <property type="match status" value="1"/>
</dbReference>
<evidence type="ECO:0000256" key="6">
    <source>
        <dbReference type="ARBA" id="ARBA00023077"/>
    </source>
</evidence>
<keyword evidence="8 14" id="KW-0675">Receptor</keyword>
<dbReference type="InterPro" id="IPR039426">
    <property type="entry name" value="TonB-dep_rcpt-like"/>
</dbReference>
<dbReference type="InterPro" id="IPR037066">
    <property type="entry name" value="Plug_dom_sf"/>
</dbReference>
<keyword evidence="6 11" id="KW-0798">TonB box</keyword>
<evidence type="ECO:0000256" key="4">
    <source>
        <dbReference type="ARBA" id="ARBA00022692"/>
    </source>
</evidence>
<comment type="subcellular location">
    <subcellularLocation>
        <location evidence="1 10">Cell outer membrane</location>
        <topology evidence="1 10">Multi-pass membrane protein</topology>
    </subcellularLocation>
</comment>
<evidence type="ECO:0000313" key="15">
    <source>
        <dbReference type="Proteomes" id="UP000515971"/>
    </source>
</evidence>
<evidence type="ECO:0000256" key="11">
    <source>
        <dbReference type="RuleBase" id="RU003357"/>
    </source>
</evidence>
<evidence type="ECO:0000256" key="3">
    <source>
        <dbReference type="ARBA" id="ARBA00022452"/>
    </source>
</evidence>
<dbReference type="Gene3D" id="2.40.170.20">
    <property type="entry name" value="TonB-dependent receptor, beta-barrel domain"/>
    <property type="match status" value="1"/>
</dbReference>
<evidence type="ECO:0000313" key="14">
    <source>
        <dbReference type="EMBL" id="QNN68623.1"/>
    </source>
</evidence>
<protein>
    <submittedName>
        <fullName evidence="14">TonB-dependent receptor</fullName>
    </submittedName>
</protein>
<evidence type="ECO:0000259" key="12">
    <source>
        <dbReference type="Pfam" id="PF00593"/>
    </source>
</evidence>
<keyword evidence="4 10" id="KW-0812">Transmembrane</keyword>